<reference evidence="1 2" key="1">
    <citation type="journal article" date="2018" name="Mol. Ecol.">
        <title>The obligate alkalophilic soda-lake fungus Sodiomyces alkalinus has shifted to a protein diet.</title>
        <authorList>
            <person name="Grum-Grzhimaylo A.A."/>
            <person name="Falkoski D.L."/>
            <person name="van den Heuvel J."/>
            <person name="Valero-Jimenez C.A."/>
            <person name="Min B."/>
            <person name="Choi I.G."/>
            <person name="Lipzen A."/>
            <person name="Daum C.G."/>
            <person name="Aanen D.K."/>
            <person name="Tsang A."/>
            <person name="Henrissat B."/>
            <person name="Bilanenko E.N."/>
            <person name="de Vries R.P."/>
            <person name="van Kan J.A.L."/>
            <person name="Grigoriev I.V."/>
            <person name="Debets A.J.M."/>
        </authorList>
    </citation>
    <scope>NUCLEOTIDE SEQUENCE [LARGE SCALE GENOMIC DNA]</scope>
    <source>
        <strain evidence="1 2">F11</strain>
    </source>
</reference>
<accession>A0A3N2PVI2</accession>
<sequence length="121" mass="13725">MSGRSKLRVKRQNHAPRSFGRRLVVFGPILGGDQGCLIWARRSFQDLTLLLNFATGFLFFPFPISELFPNSTGSNAHELEMESEQQSRQLEAMAGTAWFFFGYRTASISDTGNVSERRTWS</sequence>
<evidence type="ECO:0000313" key="1">
    <source>
        <dbReference type="EMBL" id="ROT38500.1"/>
    </source>
</evidence>
<proteinExistence type="predicted"/>
<organism evidence="1 2">
    <name type="scientific">Sodiomyces alkalinus (strain CBS 110278 / VKM F-3762 / F11)</name>
    <name type="common">Alkaliphilic filamentous fungus</name>
    <dbReference type="NCBI Taxonomy" id="1314773"/>
    <lineage>
        <taxon>Eukaryota</taxon>
        <taxon>Fungi</taxon>
        <taxon>Dikarya</taxon>
        <taxon>Ascomycota</taxon>
        <taxon>Pezizomycotina</taxon>
        <taxon>Sordariomycetes</taxon>
        <taxon>Hypocreomycetidae</taxon>
        <taxon>Glomerellales</taxon>
        <taxon>Plectosphaerellaceae</taxon>
        <taxon>Sodiomyces</taxon>
    </lineage>
</organism>
<dbReference type="Proteomes" id="UP000272025">
    <property type="component" value="Unassembled WGS sequence"/>
</dbReference>
<dbReference type="RefSeq" id="XP_028466306.1">
    <property type="nucleotide sequence ID" value="XM_028614188.1"/>
</dbReference>
<evidence type="ECO:0000313" key="2">
    <source>
        <dbReference type="Proteomes" id="UP000272025"/>
    </source>
</evidence>
<dbReference type="EMBL" id="ML119055">
    <property type="protein sequence ID" value="ROT38500.1"/>
    <property type="molecule type" value="Genomic_DNA"/>
</dbReference>
<gene>
    <name evidence="1" type="ORF">SODALDRAFT_359595</name>
</gene>
<keyword evidence="2" id="KW-1185">Reference proteome</keyword>
<protein>
    <submittedName>
        <fullName evidence="1">Uncharacterized protein</fullName>
    </submittedName>
</protein>
<dbReference type="AlphaFoldDB" id="A0A3N2PVI2"/>
<name>A0A3N2PVI2_SODAK</name>
<dbReference type="GeneID" id="39582666"/>